<dbReference type="AlphaFoldDB" id="A0AAV2YPV5"/>
<dbReference type="InterPro" id="IPR040038">
    <property type="entry name" value="TIPIN/Csm3/Swi3"/>
</dbReference>
<keyword evidence="3 6" id="KW-0227">DNA damage</keyword>
<comment type="caution">
    <text evidence="9">The sequence shown here is derived from an EMBL/GenBank/DDBJ whole genome shotgun (WGS) entry which is preliminary data.</text>
</comment>
<feature type="domain" description="Chromosome segregation in meiosis protein 3" evidence="8">
    <location>
        <begin position="54"/>
        <end position="135"/>
    </location>
</feature>
<dbReference type="Proteomes" id="UP001146120">
    <property type="component" value="Unassembled WGS sequence"/>
</dbReference>
<dbReference type="GO" id="GO:0000076">
    <property type="term" value="P:DNA replication checkpoint signaling"/>
    <property type="evidence" value="ECO:0007669"/>
    <property type="project" value="UniProtKB-UniRule"/>
</dbReference>
<feature type="compositionally biased region" description="Polar residues" evidence="7">
    <location>
        <begin position="157"/>
        <end position="171"/>
    </location>
</feature>
<evidence type="ECO:0000256" key="3">
    <source>
        <dbReference type="ARBA" id="ARBA00022763"/>
    </source>
</evidence>
<feature type="compositionally biased region" description="Acidic residues" evidence="7">
    <location>
        <begin position="203"/>
        <end position="217"/>
    </location>
</feature>
<dbReference type="Pfam" id="PF07962">
    <property type="entry name" value="Swi3"/>
    <property type="match status" value="1"/>
</dbReference>
<feature type="compositionally biased region" description="Low complexity" evidence="7">
    <location>
        <begin position="172"/>
        <end position="188"/>
    </location>
</feature>
<evidence type="ECO:0000256" key="4">
    <source>
        <dbReference type="ARBA" id="ARBA00023242"/>
    </source>
</evidence>
<dbReference type="InterPro" id="IPR012923">
    <property type="entry name" value="Csm3"/>
</dbReference>
<sequence>MMQRRWEADEQAEHSTTATAGASAGTDQPLQQDGTTGIGATTIDKPVRRKRRILSEHELLSSEGLKKIYRTFPYQVSANVAGQEAKALNNLMRMYKQWAYDLYPGLNFDDFIDRTEFLGKTHGVQGLLTDLRAKETRRANRRGGAHSDDEGDDTTSHNDNVTTNIPDSQPGSLTATAPTNLTANASAADTTTETAPAHLGVSEEPEDLPDPEEEYDELFAML</sequence>
<comment type="subcellular location">
    <subcellularLocation>
        <location evidence="1 6">Nucleus</location>
    </subcellularLocation>
</comment>
<evidence type="ECO:0000256" key="1">
    <source>
        <dbReference type="ARBA" id="ARBA00004123"/>
    </source>
</evidence>
<evidence type="ECO:0000313" key="9">
    <source>
        <dbReference type="EMBL" id="DAZ95409.1"/>
    </source>
</evidence>
<evidence type="ECO:0000313" key="10">
    <source>
        <dbReference type="Proteomes" id="UP001146120"/>
    </source>
</evidence>
<name>A0AAV2YPV5_9STRA</name>
<comment type="function">
    <text evidence="6">Plays an important role in the control of DNA replication and the maintenance of replication fork stability.</text>
</comment>
<proteinExistence type="inferred from homology"/>
<keyword evidence="5 6" id="KW-0131">Cell cycle</keyword>
<feature type="compositionally biased region" description="Basic and acidic residues" evidence="7">
    <location>
        <begin position="1"/>
        <end position="13"/>
    </location>
</feature>
<dbReference type="PANTHER" id="PTHR13220:SF11">
    <property type="entry name" value="TIMELESS-INTERACTING PROTEIN"/>
    <property type="match status" value="1"/>
</dbReference>
<dbReference type="GO" id="GO:0003677">
    <property type="term" value="F:DNA binding"/>
    <property type="evidence" value="ECO:0007669"/>
    <property type="project" value="TreeGrafter"/>
</dbReference>
<dbReference type="GO" id="GO:0031298">
    <property type="term" value="C:replication fork protection complex"/>
    <property type="evidence" value="ECO:0007669"/>
    <property type="project" value="TreeGrafter"/>
</dbReference>
<dbReference type="GO" id="GO:0043111">
    <property type="term" value="P:replication fork arrest"/>
    <property type="evidence" value="ECO:0007669"/>
    <property type="project" value="TreeGrafter"/>
</dbReference>
<dbReference type="EMBL" id="DAKRPA010000205">
    <property type="protein sequence ID" value="DAZ95409.1"/>
    <property type="molecule type" value="Genomic_DNA"/>
</dbReference>
<reference evidence="9" key="2">
    <citation type="journal article" date="2023" name="Microbiol Resour">
        <title>Decontamination and Annotation of the Draft Genome Sequence of the Oomycete Lagenidium giganteum ARSEF 373.</title>
        <authorList>
            <person name="Morgan W.R."/>
            <person name="Tartar A."/>
        </authorList>
    </citation>
    <scope>NUCLEOTIDE SEQUENCE</scope>
    <source>
        <strain evidence="9">ARSEF 373</strain>
    </source>
</reference>
<evidence type="ECO:0000256" key="6">
    <source>
        <dbReference type="RuleBase" id="RU366049"/>
    </source>
</evidence>
<dbReference type="PANTHER" id="PTHR13220">
    <property type="entry name" value="TIMELESS INTERACTING-RELATED"/>
    <property type="match status" value="1"/>
</dbReference>
<gene>
    <name evidence="9" type="ORF">N0F65_006299</name>
</gene>
<feature type="region of interest" description="Disordered" evidence="7">
    <location>
        <begin position="1"/>
        <end position="41"/>
    </location>
</feature>
<dbReference type="GO" id="GO:0006974">
    <property type="term" value="P:DNA damage response"/>
    <property type="evidence" value="ECO:0007669"/>
    <property type="project" value="UniProtKB-KW"/>
</dbReference>
<keyword evidence="10" id="KW-1185">Reference proteome</keyword>
<keyword evidence="4 6" id="KW-0539">Nucleus</keyword>
<organism evidence="9 10">
    <name type="scientific">Lagenidium giganteum</name>
    <dbReference type="NCBI Taxonomy" id="4803"/>
    <lineage>
        <taxon>Eukaryota</taxon>
        <taxon>Sar</taxon>
        <taxon>Stramenopiles</taxon>
        <taxon>Oomycota</taxon>
        <taxon>Peronosporomycetes</taxon>
        <taxon>Pythiales</taxon>
        <taxon>Pythiaceae</taxon>
    </lineage>
</organism>
<protein>
    <recommendedName>
        <fullName evidence="8">Chromosome segregation in meiosis protein 3 domain-containing protein</fullName>
    </recommendedName>
</protein>
<evidence type="ECO:0000256" key="7">
    <source>
        <dbReference type="SAM" id="MobiDB-lite"/>
    </source>
</evidence>
<reference evidence="9" key="1">
    <citation type="submission" date="2022-11" db="EMBL/GenBank/DDBJ databases">
        <authorList>
            <person name="Morgan W.R."/>
            <person name="Tartar A."/>
        </authorList>
    </citation>
    <scope>NUCLEOTIDE SEQUENCE</scope>
    <source>
        <strain evidence="9">ARSEF 373</strain>
    </source>
</reference>
<evidence type="ECO:0000256" key="5">
    <source>
        <dbReference type="ARBA" id="ARBA00023306"/>
    </source>
</evidence>
<dbReference type="GO" id="GO:0031297">
    <property type="term" value="P:replication fork processing"/>
    <property type="evidence" value="ECO:0007669"/>
    <property type="project" value="UniProtKB-UniRule"/>
</dbReference>
<feature type="compositionally biased region" description="Low complexity" evidence="7">
    <location>
        <begin position="15"/>
        <end position="26"/>
    </location>
</feature>
<evidence type="ECO:0000256" key="2">
    <source>
        <dbReference type="ARBA" id="ARBA00006075"/>
    </source>
</evidence>
<accession>A0AAV2YPV5</accession>
<evidence type="ECO:0000259" key="8">
    <source>
        <dbReference type="Pfam" id="PF07962"/>
    </source>
</evidence>
<feature type="region of interest" description="Disordered" evidence="7">
    <location>
        <begin position="137"/>
        <end position="217"/>
    </location>
</feature>
<comment type="similarity">
    <text evidence="2 6">Belongs to the CSM3 family.</text>
</comment>